<dbReference type="InterPro" id="IPR001811">
    <property type="entry name" value="Chemokine_IL8-like_dom"/>
</dbReference>
<dbReference type="GO" id="GO:0006955">
    <property type="term" value="P:immune response"/>
    <property type="evidence" value="ECO:0007669"/>
    <property type="project" value="InterPro"/>
</dbReference>
<evidence type="ECO:0000256" key="4">
    <source>
        <dbReference type="ARBA" id="ARBA00022514"/>
    </source>
</evidence>
<comment type="caution">
    <text evidence="12">The sequence shown here is derived from an EMBL/GenBank/DDBJ whole genome shotgun (WGS) entry which is preliminary data.</text>
</comment>
<dbReference type="InterPro" id="IPR036048">
    <property type="entry name" value="Interleukin_8-like_sf"/>
</dbReference>
<dbReference type="FunFam" id="2.40.50.40:FF:000012">
    <property type="entry name" value="C-C motif chemokine"/>
    <property type="match status" value="1"/>
</dbReference>
<dbReference type="SMART" id="SM00199">
    <property type="entry name" value="SCY"/>
    <property type="match status" value="1"/>
</dbReference>
<evidence type="ECO:0000256" key="5">
    <source>
        <dbReference type="ARBA" id="ARBA00022525"/>
    </source>
</evidence>
<evidence type="ECO:0000256" key="6">
    <source>
        <dbReference type="ARBA" id="ARBA00022729"/>
    </source>
</evidence>
<dbReference type="EMBL" id="JAGXEW010000002">
    <property type="protein sequence ID" value="KAK1174162.1"/>
    <property type="molecule type" value="Genomic_DNA"/>
</dbReference>
<dbReference type="GO" id="GO:0003677">
    <property type="term" value="F:DNA binding"/>
    <property type="evidence" value="ECO:0007669"/>
    <property type="project" value="InterPro"/>
</dbReference>
<dbReference type="GO" id="GO:0030527">
    <property type="term" value="F:structural constituent of chromatin"/>
    <property type="evidence" value="ECO:0007669"/>
    <property type="project" value="InterPro"/>
</dbReference>
<dbReference type="InterPro" id="IPR005819">
    <property type="entry name" value="H1/H5"/>
</dbReference>
<proteinExistence type="inferred from homology"/>
<dbReference type="InterPro" id="IPR039809">
    <property type="entry name" value="Chemokine_b/g/d"/>
</dbReference>
<dbReference type="PANTHER" id="PTHR12015">
    <property type="entry name" value="SMALL INDUCIBLE CYTOKINE A"/>
    <property type="match status" value="1"/>
</dbReference>
<dbReference type="GO" id="GO:0006954">
    <property type="term" value="P:inflammatory response"/>
    <property type="evidence" value="ECO:0007669"/>
    <property type="project" value="UniProtKB-KW"/>
</dbReference>
<feature type="chain" id="PRO_5041769412" description="C-C motif chemokine" evidence="9">
    <location>
        <begin position="22"/>
        <end position="110"/>
    </location>
</feature>
<dbReference type="SUPFAM" id="SSF54117">
    <property type="entry name" value="Interleukin 8-like chemokines"/>
    <property type="match status" value="1"/>
</dbReference>
<dbReference type="GO" id="GO:0000786">
    <property type="term" value="C:nucleosome"/>
    <property type="evidence" value="ECO:0007669"/>
    <property type="project" value="InterPro"/>
</dbReference>
<dbReference type="Pfam" id="PF00048">
    <property type="entry name" value="IL8"/>
    <property type="match status" value="1"/>
</dbReference>
<accession>A0AAD8LTH2</accession>
<keyword evidence="4 9" id="KW-0202">Cytokine</keyword>
<dbReference type="GO" id="GO:0008009">
    <property type="term" value="F:chemokine activity"/>
    <property type="evidence" value="ECO:0007669"/>
    <property type="project" value="InterPro"/>
</dbReference>
<dbReference type="AlphaFoldDB" id="A0AAD8LTH2"/>
<evidence type="ECO:0000256" key="3">
    <source>
        <dbReference type="ARBA" id="ARBA00022500"/>
    </source>
</evidence>
<dbReference type="GO" id="GO:0006334">
    <property type="term" value="P:nucleosome assembly"/>
    <property type="evidence" value="ECO:0007669"/>
    <property type="project" value="InterPro"/>
</dbReference>
<dbReference type="GO" id="GO:0005615">
    <property type="term" value="C:extracellular space"/>
    <property type="evidence" value="ECO:0007669"/>
    <property type="project" value="UniProtKB-KW"/>
</dbReference>
<keyword evidence="5 9" id="KW-0964">Secreted</keyword>
<evidence type="ECO:0000256" key="7">
    <source>
        <dbReference type="ARBA" id="ARBA00023157"/>
    </source>
</evidence>
<dbReference type="Proteomes" id="UP001230051">
    <property type="component" value="Unassembled WGS sequence"/>
</dbReference>
<feature type="domain" description="Chemokine interleukin-8-like" evidence="11">
    <location>
        <begin position="26"/>
        <end position="86"/>
    </location>
</feature>
<dbReference type="PRINTS" id="PR00624">
    <property type="entry name" value="HISTONEH5"/>
</dbReference>
<evidence type="ECO:0000256" key="2">
    <source>
        <dbReference type="ARBA" id="ARBA00010868"/>
    </source>
</evidence>
<protein>
    <recommendedName>
        <fullName evidence="9">C-C motif chemokine</fullName>
    </recommendedName>
</protein>
<evidence type="ECO:0000259" key="11">
    <source>
        <dbReference type="SMART" id="SM00199"/>
    </source>
</evidence>
<evidence type="ECO:0000256" key="8">
    <source>
        <dbReference type="ARBA" id="ARBA00023198"/>
    </source>
</evidence>
<reference evidence="12" key="1">
    <citation type="submission" date="2022-02" db="EMBL/GenBank/DDBJ databases">
        <title>Atlantic sturgeon de novo genome assembly.</title>
        <authorList>
            <person name="Stock M."/>
            <person name="Klopp C."/>
            <person name="Guiguen Y."/>
            <person name="Cabau C."/>
            <person name="Parinello H."/>
            <person name="Santidrian Yebra-Pimentel E."/>
            <person name="Kuhl H."/>
            <person name="Dirks R.P."/>
            <person name="Guessner J."/>
            <person name="Wuertz S."/>
            <person name="Du K."/>
            <person name="Schartl M."/>
        </authorList>
    </citation>
    <scope>NUCLEOTIDE SEQUENCE</scope>
    <source>
        <strain evidence="12">STURGEONOMICS-FGT-2020</strain>
        <tissue evidence="12">Whole blood</tissue>
    </source>
</reference>
<keyword evidence="3 9" id="KW-0145">Chemotaxis</keyword>
<comment type="subcellular location">
    <subcellularLocation>
        <location evidence="1 9">Secreted</location>
    </subcellularLocation>
</comment>
<keyword evidence="6 9" id="KW-0732">Signal</keyword>
<keyword evidence="8" id="KW-0395">Inflammatory response</keyword>
<organism evidence="12 13">
    <name type="scientific">Acipenser oxyrinchus oxyrinchus</name>
    <dbReference type="NCBI Taxonomy" id="40147"/>
    <lineage>
        <taxon>Eukaryota</taxon>
        <taxon>Metazoa</taxon>
        <taxon>Chordata</taxon>
        <taxon>Craniata</taxon>
        <taxon>Vertebrata</taxon>
        <taxon>Euteleostomi</taxon>
        <taxon>Actinopterygii</taxon>
        <taxon>Chondrostei</taxon>
        <taxon>Acipenseriformes</taxon>
        <taxon>Acipenseridae</taxon>
        <taxon>Acipenser</taxon>
    </lineage>
</organism>
<comment type="similarity">
    <text evidence="2 9">Belongs to the intercrine beta (chemokine CC) family.</text>
</comment>
<dbReference type="Gene3D" id="2.40.50.40">
    <property type="match status" value="1"/>
</dbReference>
<evidence type="ECO:0000256" key="9">
    <source>
        <dbReference type="RuleBase" id="RU361150"/>
    </source>
</evidence>
<feature type="signal peptide" evidence="9">
    <location>
        <begin position="1"/>
        <end position="21"/>
    </location>
</feature>
<dbReference type="InterPro" id="IPR000827">
    <property type="entry name" value="Chemokine_CC_CS"/>
</dbReference>
<evidence type="ECO:0000256" key="10">
    <source>
        <dbReference type="SAM" id="MobiDB-lite"/>
    </source>
</evidence>
<feature type="region of interest" description="Disordered" evidence="10">
    <location>
        <begin position="82"/>
        <end position="110"/>
    </location>
</feature>
<keyword evidence="7" id="KW-1015">Disulfide bond</keyword>
<dbReference type="PROSITE" id="PS00472">
    <property type="entry name" value="SMALL_CYTOKINES_CC"/>
    <property type="match status" value="1"/>
</dbReference>
<evidence type="ECO:0000256" key="1">
    <source>
        <dbReference type="ARBA" id="ARBA00004613"/>
    </source>
</evidence>
<keyword evidence="13" id="KW-1185">Reference proteome</keyword>
<gene>
    <name evidence="12" type="primary">CCL21</name>
    <name evidence="12" type="ORF">AOXY_G1616</name>
</gene>
<evidence type="ECO:0000313" key="13">
    <source>
        <dbReference type="Proteomes" id="UP001230051"/>
    </source>
</evidence>
<dbReference type="PANTHER" id="PTHR12015:SF108">
    <property type="entry name" value="C-C MOTIF CHEMOKINE 20"/>
    <property type="match status" value="1"/>
</dbReference>
<name>A0AAD8LTH2_ACIOX</name>
<evidence type="ECO:0000313" key="12">
    <source>
        <dbReference type="EMBL" id="KAK1174162.1"/>
    </source>
</evidence>
<sequence length="110" mass="12030">MALKAAAVLLIAATLWCYSEGNNDGAIDCCLSTSNAPIPYKILKSYRDQSVEEGCTIPAIVFITSNQMALCAPPKAKWVKKLKSKLDRKSKKKSKKPSKKPSKKGSRKSQ</sequence>